<comment type="caution">
    <text evidence="6">The sequence shown here is derived from an EMBL/GenBank/DDBJ whole genome shotgun (WGS) entry which is preliminary data.</text>
</comment>
<evidence type="ECO:0000256" key="2">
    <source>
        <dbReference type="ARBA" id="ARBA00023239"/>
    </source>
</evidence>
<feature type="active site" description="Proton donor/acceptor" evidence="4">
    <location>
        <position position="130"/>
    </location>
</feature>
<dbReference type="GO" id="GO:0008840">
    <property type="term" value="F:4-hydroxy-tetrahydrodipicolinate synthase activity"/>
    <property type="evidence" value="ECO:0007669"/>
    <property type="project" value="TreeGrafter"/>
</dbReference>
<dbReference type="PANTHER" id="PTHR12128">
    <property type="entry name" value="DIHYDRODIPICOLINATE SYNTHASE"/>
    <property type="match status" value="1"/>
</dbReference>
<dbReference type="PIRSF" id="PIRSF001365">
    <property type="entry name" value="DHDPS"/>
    <property type="match status" value="1"/>
</dbReference>
<dbReference type="PANTHER" id="PTHR12128:SF66">
    <property type="entry name" value="4-HYDROXY-2-OXOGLUTARATE ALDOLASE, MITOCHONDRIAL"/>
    <property type="match status" value="1"/>
</dbReference>
<feature type="active site" description="Schiff-base intermediate with substrate" evidence="4">
    <location>
        <position position="158"/>
    </location>
</feature>
<dbReference type="Proteomes" id="UP000294508">
    <property type="component" value="Unassembled WGS sequence"/>
</dbReference>
<keyword evidence="2 3" id="KW-0456">Lyase</keyword>
<proteinExistence type="inferred from homology"/>
<name>A0A4R2HES5_9ACTN</name>
<protein>
    <submittedName>
        <fullName evidence="6">4-hydroxy-tetrahydrodipicolinate synthase</fullName>
    </submittedName>
</protein>
<dbReference type="InterPro" id="IPR002220">
    <property type="entry name" value="DapA-like"/>
</dbReference>
<feature type="binding site" evidence="5">
    <location>
        <position position="200"/>
    </location>
    <ligand>
        <name>pyruvate</name>
        <dbReference type="ChEBI" id="CHEBI:15361"/>
    </ligand>
</feature>
<evidence type="ECO:0000256" key="3">
    <source>
        <dbReference type="PIRNR" id="PIRNR001365"/>
    </source>
</evidence>
<organism evidence="6 7">
    <name type="scientific">Kribbella steppae</name>
    <dbReference type="NCBI Taxonomy" id="2512223"/>
    <lineage>
        <taxon>Bacteria</taxon>
        <taxon>Bacillati</taxon>
        <taxon>Actinomycetota</taxon>
        <taxon>Actinomycetes</taxon>
        <taxon>Propionibacteriales</taxon>
        <taxon>Kribbellaceae</taxon>
        <taxon>Kribbella</taxon>
    </lineage>
</organism>
<dbReference type="CDD" id="cd00408">
    <property type="entry name" value="DHDPS-like"/>
    <property type="match status" value="1"/>
</dbReference>
<dbReference type="Pfam" id="PF00701">
    <property type="entry name" value="DHDPS"/>
    <property type="match status" value="1"/>
</dbReference>
<evidence type="ECO:0000313" key="6">
    <source>
        <dbReference type="EMBL" id="TCO26464.1"/>
    </source>
</evidence>
<dbReference type="RefSeq" id="WP_132211096.1">
    <property type="nucleotide sequence ID" value="NZ_SLWN01000007.1"/>
</dbReference>
<dbReference type="InterPro" id="IPR013785">
    <property type="entry name" value="Aldolase_TIM"/>
</dbReference>
<dbReference type="EMBL" id="SLWN01000007">
    <property type="protein sequence ID" value="TCO26464.1"/>
    <property type="molecule type" value="Genomic_DNA"/>
</dbReference>
<sequence>MIAAALTTPFDRSAEVDLGGVRAVVEHAIGGGIPAVFVAGTNGEFPALDDGERLDVISTALETAGPARVIAHVGAATTRQAVRLTAEAGRRGAERLAVITPYFVPAGPQRVVEHFERCAAAADGAAVYVYVFTALAGTVVPPSLLGKLATIDGIVGVKVSGAGTDVVRAYAEATPPGFEVWSGNDAELPDVMLAGGTGIVSGNAGALPGLFAQLLSGYNAQPTVQSAVKTVDGSIANIKHLLDLQGLPGGRCRMAIDPPDAERRAALAQLLT</sequence>
<gene>
    <name evidence="6" type="ORF">EV652_107356</name>
</gene>
<dbReference type="OrthoDB" id="3175637at2"/>
<keyword evidence="7" id="KW-1185">Reference proteome</keyword>
<reference evidence="6 7" key="1">
    <citation type="journal article" date="2015" name="Stand. Genomic Sci.">
        <title>Genomic Encyclopedia of Bacterial and Archaeal Type Strains, Phase III: the genomes of soil and plant-associated and newly described type strains.</title>
        <authorList>
            <person name="Whitman W.B."/>
            <person name="Woyke T."/>
            <person name="Klenk H.P."/>
            <person name="Zhou Y."/>
            <person name="Lilburn T.G."/>
            <person name="Beck B.J."/>
            <person name="De Vos P."/>
            <person name="Vandamme P."/>
            <person name="Eisen J.A."/>
            <person name="Garrity G."/>
            <person name="Hugenholtz P."/>
            <person name="Kyrpides N.C."/>
        </authorList>
    </citation>
    <scope>NUCLEOTIDE SEQUENCE [LARGE SCALE GENOMIC DNA]</scope>
    <source>
        <strain evidence="6 7">VKM Ac-2572</strain>
    </source>
</reference>
<evidence type="ECO:0000313" key="7">
    <source>
        <dbReference type="Proteomes" id="UP000294508"/>
    </source>
</evidence>
<dbReference type="SUPFAM" id="SSF51569">
    <property type="entry name" value="Aldolase"/>
    <property type="match status" value="1"/>
</dbReference>
<accession>A0A4R2HES5</accession>
<comment type="similarity">
    <text evidence="1 3">Belongs to the DapA family.</text>
</comment>
<evidence type="ECO:0000256" key="4">
    <source>
        <dbReference type="PIRSR" id="PIRSR001365-1"/>
    </source>
</evidence>
<dbReference type="Gene3D" id="3.20.20.70">
    <property type="entry name" value="Aldolase class I"/>
    <property type="match status" value="1"/>
</dbReference>
<evidence type="ECO:0000256" key="1">
    <source>
        <dbReference type="ARBA" id="ARBA00007592"/>
    </source>
</evidence>
<dbReference type="AlphaFoldDB" id="A0A4R2HES5"/>
<evidence type="ECO:0000256" key="5">
    <source>
        <dbReference type="PIRSR" id="PIRSR001365-2"/>
    </source>
</evidence>
<dbReference type="PRINTS" id="PR00146">
    <property type="entry name" value="DHPICSNTHASE"/>
</dbReference>
<dbReference type="SMART" id="SM01130">
    <property type="entry name" value="DHDPS"/>
    <property type="match status" value="1"/>
</dbReference>